<feature type="chain" id="PRO_5020355475" description="Carboxylesterase type B domain-containing protein" evidence="1">
    <location>
        <begin position="21"/>
        <end position="80"/>
    </location>
</feature>
<dbReference type="OrthoDB" id="10362988at2759"/>
<evidence type="ECO:0008006" key="3">
    <source>
        <dbReference type="Google" id="ProtNLM"/>
    </source>
</evidence>
<evidence type="ECO:0000313" key="2">
    <source>
        <dbReference type="EMBL" id="TKR81245.1"/>
    </source>
</evidence>
<dbReference type="AlphaFoldDB" id="A0A4V6A313"/>
<keyword evidence="1" id="KW-0732">Signal</keyword>
<evidence type="ECO:0000256" key="1">
    <source>
        <dbReference type="SAM" id="SignalP"/>
    </source>
</evidence>
<name>A0A4V6A313_STECR</name>
<gene>
    <name evidence="2" type="ORF">L596_015149</name>
</gene>
<reference evidence="2" key="2">
    <citation type="journal article" date="2015" name="Genome Biol.">
        <title>Comparative genomics of Steinernema reveals deeply conserved gene regulatory networks.</title>
        <authorList>
            <person name="Dillman A.R."/>
            <person name="Macchietto M."/>
            <person name="Porter C.F."/>
            <person name="Rogers A."/>
            <person name="Williams B."/>
            <person name="Antoshechkin I."/>
            <person name="Lee M.M."/>
            <person name="Goodwin Z."/>
            <person name="Lu X."/>
            <person name="Lewis E.E."/>
            <person name="Goodrich-Blair H."/>
            <person name="Stock S.P."/>
            <person name="Adams B.J."/>
            <person name="Sternberg P.W."/>
            <person name="Mortazavi A."/>
        </authorList>
    </citation>
    <scope>NUCLEOTIDE SEQUENCE [LARGE SCALE GENOMIC DNA]</scope>
    <source>
        <strain evidence="2">ALL</strain>
    </source>
</reference>
<sequence>MCFAVLLFLFSSLAVLQCFGDNPIRTKRYYDFTLTVPGKVVNVNGKHPLITVIELIPWAASGFPMKSFPLFPGNTLSWIP</sequence>
<reference evidence="2" key="1">
    <citation type="submission" date="2013-11" db="EMBL/GenBank/DDBJ databases">
        <authorList>
            <person name="Sternberg P."/>
            <person name="Dillman A."/>
            <person name="Macchietto M."/>
        </authorList>
    </citation>
    <scope>NUCLEOTIDE SEQUENCE</scope>
    <source>
        <strain evidence="2">ALL</strain>
    </source>
</reference>
<proteinExistence type="predicted"/>
<comment type="caution">
    <text evidence="2">The sequence shown here is derived from an EMBL/GenBank/DDBJ whole genome shotgun (WGS) entry which is preliminary data.</text>
</comment>
<feature type="signal peptide" evidence="1">
    <location>
        <begin position="1"/>
        <end position="20"/>
    </location>
</feature>
<accession>A0A4V6A313</accession>
<protein>
    <recommendedName>
        <fullName evidence="3">Carboxylesterase type B domain-containing protein</fullName>
    </recommendedName>
</protein>
<dbReference type="EMBL" id="AZBU02000004">
    <property type="protein sequence ID" value="TKR81245.1"/>
    <property type="molecule type" value="Genomic_DNA"/>
</dbReference>
<reference evidence="2" key="3">
    <citation type="journal article" date="2019" name="G3 (Bethesda)">
        <title>Hybrid Assembly of the Genome of the Entomopathogenic Nematode Steinernema carpocapsae Identifies the X-Chromosome.</title>
        <authorList>
            <person name="Serra L."/>
            <person name="Macchietto M."/>
            <person name="Macias-Munoz A."/>
            <person name="McGill C.J."/>
            <person name="Rodriguez I.M."/>
            <person name="Rodriguez B."/>
            <person name="Murad R."/>
            <person name="Mortazavi A."/>
        </authorList>
    </citation>
    <scope>NUCLEOTIDE SEQUENCE</scope>
    <source>
        <strain evidence="2">ALL</strain>
    </source>
</reference>
<organism evidence="2">
    <name type="scientific">Steinernema carpocapsae</name>
    <name type="common">Entomopathogenic nematode</name>
    <dbReference type="NCBI Taxonomy" id="34508"/>
    <lineage>
        <taxon>Eukaryota</taxon>
        <taxon>Metazoa</taxon>
        <taxon>Ecdysozoa</taxon>
        <taxon>Nematoda</taxon>
        <taxon>Chromadorea</taxon>
        <taxon>Rhabditida</taxon>
        <taxon>Tylenchina</taxon>
        <taxon>Panagrolaimomorpha</taxon>
        <taxon>Strongyloidoidea</taxon>
        <taxon>Steinernematidae</taxon>
        <taxon>Steinernema</taxon>
    </lineage>
</organism>